<organism evidence="2 3">
    <name type="scientific">Umbelopsis ramanniana AG</name>
    <dbReference type="NCBI Taxonomy" id="1314678"/>
    <lineage>
        <taxon>Eukaryota</taxon>
        <taxon>Fungi</taxon>
        <taxon>Fungi incertae sedis</taxon>
        <taxon>Mucoromycota</taxon>
        <taxon>Mucoromycotina</taxon>
        <taxon>Umbelopsidomycetes</taxon>
        <taxon>Umbelopsidales</taxon>
        <taxon>Umbelopsidaceae</taxon>
        <taxon>Umbelopsis</taxon>
    </lineage>
</organism>
<dbReference type="InterPro" id="IPR016181">
    <property type="entry name" value="Acyl_CoA_acyltransferase"/>
</dbReference>
<dbReference type="GeneID" id="75911528"/>
<name>A0AAD5EH34_UMBRA</name>
<dbReference type="Gene3D" id="3.40.630.30">
    <property type="match status" value="1"/>
</dbReference>
<sequence>MPSQVAEETIYITLRDGRKIVARPTDRNIDRETVYNFRVECGWDMDKVDDWFDMVENGLRLEYLAIGEDGEPVGMIALDLEDMHYKDVEVASRATKTGCVASLYIAKSKRKGGAALALIEYLEVQAKANGVERITMNTLPHNATSRHIFESLGYKKFKEGLRYKDPFSEEVLEAVYYRKQIQ</sequence>
<dbReference type="SUPFAM" id="SSF55729">
    <property type="entry name" value="Acyl-CoA N-acyltransferases (Nat)"/>
    <property type="match status" value="1"/>
</dbReference>
<dbReference type="Pfam" id="PF00583">
    <property type="entry name" value="Acetyltransf_1"/>
    <property type="match status" value="1"/>
</dbReference>
<dbReference type="GO" id="GO:0016747">
    <property type="term" value="F:acyltransferase activity, transferring groups other than amino-acyl groups"/>
    <property type="evidence" value="ECO:0007669"/>
    <property type="project" value="InterPro"/>
</dbReference>
<dbReference type="Proteomes" id="UP001206595">
    <property type="component" value="Unassembled WGS sequence"/>
</dbReference>
<evidence type="ECO:0000259" key="1">
    <source>
        <dbReference type="PROSITE" id="PS51186"/>
    </source>
</evidence>
<evidence type="ECO:0000313" key="2">
    <source>
        <dbReference type="EMBL" id="KAI8583099.1"/>
    </source>
</evidence>
<keyword evidence="3" id="KW-1185">Reference proteome</keyword>
<reference evidence="2" key="1">
    <citation type="submission" date="2021-06" db="EMBL/GenBank/DDBJ databases">
        <authorList>
            <consortium name="DOE Joint Genome Institute"/>
            <person name="Mondo S.J."/>
            <person name="Amses K.R."/>
            <person name="Simmons D.R."/>
            <person name="Longcore J.E."/>
            <person name="Seto K."/>
            <person name="Alves G.H."/>
            <person name="Bonds A.E."/>
            <person name="Quandt C.A."/>
            <person name="Davis W.J."/>
            <person name="Chang Y."/>
            <person name="Letcher P.M."/>
            <person name="Powell M.J."/>
            <person name="Kuo A."/>
            <person name="Labutti K."/>
            <person name="Pangilinan J."/>
            <person name="Andreopoulos W."/>
            <person name="Tritt A."/>
            <person name="Riley R."/>
            <person name="Hundley H."/>
            <person name="Johnson J."/>
            <person name="Lipzen A."/>
            <person name="Barry K."/>
            <person name="Berbee M.L."/>
            <person name="Buchler N.E."/>
            <person name="Grigoriev I.V."/>
            <person name="Spatafora J.W."/>
            <person name="Stajich J.E."/>
            <person name="James T.Y."/>
        </authorList>
    </citation>
    <scope>NUCLEOTIDE SEQUENCE</scope>
    <source>
        <strain evidence="2">AG</strain>
    </source>
</reference>
<dbReference type="RefSeq" id="XP_051448103.1">
    <property type="nucleotide sequence ID" value="XM_051586180.1"/>
</dbReference>
<dbReference type="CDD" id="cd04301">
    <property type="entry name" value="NAT_SF"/>
    <property type="match status" value="1"/>
</dbReference>
<proteinExistence type="predicted"/>
<comment type="caution">
    <text evidence="2">The sequence shown here is derived from an EMBL/GenBank/DDBJ whole genome shotgun (WGS) entry which is preliminary data.</text>
</comment>
<gene>
    <name evidence="2" type="ORF">K450DRAFT_224208</name>
</gene>
<evidence type="ECO:0000313" key="3">
    <source>
        <dbReference type="Proteomes" id="UP001206595"/>
    </source>
</evidence>
<protein>
    <recommendedName>
        <fullName evidence="1">N-acetyltransferase domain-containing protein</fullName>
    </recommendedName>
</protein>
<dbReference type="PROSITE" id="PS51186">
    <property type="entry name" value="GNAT"/>
    <property type="match status" value="1"/>
</dbReference>
<dbReference type="PANTHER" id="PTHR43072">
    <property type="entry name" value="N-ACETYLTRANSFERASE"/>
    <property type="match status" value="1"/>
</dbReference>
<dbReference type="EMBL" id="MU620897">
    <property type="protein sequence ID" value="KAI8583099.1"/>
    <property type="molecule type" value="Genomic_DNA"/>
</dbReference>
<reference evidence="2" key="2">
    <citation type="journal article" date="2022" name="Proc. Natl. Acad. Sci. U.S.A.">
        <title>Diploid-dominant life cycles characterize the early evolution of Fungi.</title>
        <authorList>
            <person name="Amses K.R."/>
            <person name="Simmons D.R."/>
            <person name="Longcore J.E."/>
            <person name="Mondo S.J."/>
            <person name="Seto K."/>
            <person name="Jeronimo G.H."/>
            <person name="Bonds A.E."/>
            <person name="Quandt C.A."/>
            <person name="Davis W.J."/>
            <person name="Chang Y."/>
            <person name="Federici B.A."/>
            <person name="Kuo A."/>
            <person name="LaButti K."/>
            <person name="Pangilinan J."/>
            <person name="Andreopoulos W."/>
            <person name="Tritt A."/>
            <person name="Riley R."/>
            <person name="Hundley H."/>
            <person name="Johnson J."/>
            <person name="Lipzen A."/>
            <person name="Barry K."/>
            <person name="Lang B.F."/>
            <person name="Cuomo C.A."/>
            <person name="Buchler N.E."/>
            <person name="Grigoriev I.V."/>
            <person name="Spatafora J.W."/>
            <person name="Stajich J.E."/>
            <person name="James T.Y."/>
        </authorList>
    </citation>
    <scope>NUCLEOTIDE SEQUENCE</scope>
    <source>
        <strain evidence="2">AG</strain>
    </source>
</reference>
<dbReference type="AlphaFoldDB" id="A0AAD5EH34"/>
<accession>A0AAD5EH34</accession>
<dbReference type="InterPro" id="IPR000182">
    <property type="entry name" value="GNAT_dom"/>
</dbReference>
<feature type="domain" description="N-acetyltransferase" evidence="1">
    <location>
        <begin position="20"/>
        <end position="182"/>
    </location>
</feature>